<evidence type="ECO:0000313" key="1">
    <source>
        <dbReference type="EMBL" id="SCZ72810.1"/>
    </source>
</evidence>
<dbReference type="EMBL" id="FMWG01000015">
    <property type="protein sequence ID" value="SCZ72810.1"/>
    <property type="molecule type" value="Genomic_DNA"/>
</dbReference>
<keyword evidence="2" id="KW-1185">Reference proteome</keyword>
<dbReference type="RefSeq" id="WP_198512007.1">
    <property type="nucleotide sequence ID" value="NZ_FMWG01000015.1"/>
</dbReference>
<protein>
    <submittedName>
        <fullName evidence="1">Uncharacterized protein</fullName>
    </submittedName>
</protein>
<organism evidence="1 2">
    <name type="scientific">Epibacterium ulvae</name>
    <dbReference type="NCBI Taxonomy" id="1156985"/>
    <lineage>
        <taxon>Bacteria</taxon>
        <taxon>Pseudomonadati</taxon>
        <taxon>Pseudomonadota</taxon>
        <taxon>Alphaproteobacteria</taxon>
        <taxon>Rhodobacterales</taxon>
        <taxon>Roseobacteraceae</taxon>
        <taxon>Epibacterium</taxon>
    </lineage>
</organism>
<evidence type="ECO:0000313" key="2">
    <source>
        <dbReference type="Proteomes" id="UP000198767"/>
    </source>
</evidence>
<name>A0A1G5RG74_9RHOB</name>
<dbReference type="AlphaFoldDB" id="A0A1G5RG74"/>
<sequence length="203" mass="21987">MWISKLFGIKKPKEAPASNPTMVIAQLNARVQPIDRGDYFEDPLDEVLRSSGLGEVTGGGTQLTDEPDGIEFCDVEIVVNDASKGTLGTIIDTLEQLGAPKGSLLKVSTEQDAIRFGKLEGLALFLNGTDLPDEVYAASDINNIVSRCNELMEGIGSFRGHWEGSKETALYFYGSDFEAMKSAIAHFVENDPLCALSRIVQIA</sequence>
<gene>
    <name evidence="1" type="ORF">SAMN04488118_11543</name>
</gene>
<reference evidence="1 2" key="1">
    <citation type="submission" date="2016-10" db="EMBL/GenBank/DDBJ databases">
        <authorList>
            <person name="de Groot N.N."/>
        </authorList>
    </citation>
    <scope>NUCLEOTIDE SEQUENCE [LARGE SCALE GENOMIC DNA]</scope>
    <source>
        <strain evidence="1 2">U95</strain>
    </source>
</reference>
<accession>A0A1G5RG74</accession>
<dbReference type="Proteomes" id="UP000198767">
    <property type="component" value="Unassembled WGS sequence"/>
</dbReference>
<proteinExistence type="predicted"/>